<dbReference type="InterPro" id="IPR045146">
    <property type="entry name" value="SF3A1"/>
</dbReference>
<dbReference type="Pfam" id="PF12230">
    <property type="entry name" value="PRP21_like_P"/>
    <property type="match status" value="1"/>
</dbReference>
<keyword evidence="5" id="KW-0508">mRNA splicing</keyword>
<dbReference type="AlphaFoldDB" id="A0A163KHN9"/>
<evidence type="ECO:0000256" key="6">
    <source>
        <dbReference type="ARBA" id="ARBA00023242"/>
    </source>
</evidence>
<dbReference type="InterPro" id="IPR035967">
    <property type="entry name" value="SWAP/Surp_sf"/>
</dbReference>
<dbReference type="OMA" id="VKYQEQQ"/>
<dbReference type="PROSITE" id="PS50128">
    <property type="entry name" value="SURP"/>
    <property type="match status" value="2"/>
</dbReference>
<keyword evidence="6" id="KW-0539">Nucleus</keyword>
<feature type="domain" description="SURP motif" evidence="9">
    <location>
        <begin position="147"/>
        <end position="189"/>
    </location>
</feature>
<dbReference type="EMBL" id="LT554871">
    <property type="protein sequence ID" value="SAM08043.1"/>
    <property type="molecule type" value="Genomic_DNA"/>
</dbReference>
<dbReference type="GO" id="GO:0071013">
    <property type="term" value="C:catalytic step 2 spliceosome"/>
    <property type="evidence" value="ECO:0007669"/>
    <property type="project" value="TreeGrafter"/>
</dbReference>
<dbReference type="GO" id="GO:0071004">
    <property type="term" value="C:U2-type prespliceosome"/>
    <property type="evidence" value="ECO:0007669"/>
    <property type="project" value="TreeGrafter"/>
</dbReference>
<dbReference type="FunFam" id="1.10.10.790:FF:000002">
    <property type="entry name" value="Splicing factor 3A subunit 1"/>
    <property type="match status" value="1"/>
</dbReference>
<evidence type="ECO:0000256" key="7">
    <source>
        <dbReference type="SAM" id="MobiDB-lite"/>
    </source>
</evidence>
<dbReference type="FunFam" id="1.10.10.790:FF:000001">
    <property type="entry name" value="Splicing factor 3a, subunit 1"/>
    <property type="match status" value="1"/>
</dbReference>
<comment type="subcellular location">
    <subcellularLocation>
        <location evidence="1">Nucleus</location>
    </subcellularLocation>
</comment>
<dbReference type="InterPro" id="IPR029071">
    <property type="entry name" value="Ubiquitin-like_domsf"/>
</dbReference>
<proteinExistence type="predicted"/>
<evidence type="ECO:0000313" key="11">
    <source>
        <dbReference type="Proteomes" id="UP000078561"/>
    </source>
</evidence>
<dbReference type="GO" id="GO:0003723">
    <property type="term" value="F:RNA binding"/>
    <property type="evidence" value="ECO:0007669"/>
    <property type="project" value="InterPro"/>
</dbReference>
<dbReference type="InterPro" id="IPR035563">
    <property type="entry name" value="SF3As1_ubi"/>
</dbReference>
<dbReference type="GO" id="GO:0005686">
    <property type="term" value="C:U2 snRNP"/>
    <property type="evidence" value="ECO:0007669"/>
    <property type="project" value="TreeGrafter"/>
</dbReference>
<feature type="region of interest" description="Disordered" evidence="7">
    <location>
        <begin position="319"/>
        <end position="341"/>
    </location>
</feature>
<keyword evidence="2" id="KW-0507">mRNA processing</keyword>
<dbReference type="Pfam" id="PF00240">
    <property type="entry name" value="ubiquitin"/>
    <property type="match status" value="1"/>
</dbReference>
<dbReference type="Proteomes" id="UP000078561">
    <property type="component" value="Unassembled WGS sequence"/>
</dbReference>
<dbReference type="InterPro" id="IPR022030">
    <property type="entry name" value="SF3A1_dom"/>
</dbReference>
<dbReference type="Gene3D" id="1.10.10.790">
    <property type="entry name" value="Surp module"/>
    <property type="match status" value="2"/>
</dbReference>
<feature type="domain" description="Ubiquitin-like" evidence="8">
    <location>
        <begin position="580"/>
        <end position="666"/>
    </location>
</feature>
<sequence length="666" mass="74511">MATTVDQGAPMDVDVENASTTAAPIVGMIYPPPDIRRTVDRAATFLASKGPQLEDRIRENEKHNARFCFLNPTDPYHAYYQYKLREARSSAGATGTGDMTTQETADHLNRPQEYEQQQPVVNVAPPQPEPYEFSVPMPAMSAQDLDIIKLTARFAARNGRFFISQLAQRESRNFQFDFLRPTHSLFPYFTELIKQYTKVLVPPEDVQTKLSQNNNRSTLLERIKQRVEWTVWDEQERKKKAEEDEKEKLAYASIDWHDFVVVETVEFTAEDEKMNLPPPMSLSELENMSLAQRRMASLSAMEDHEIPDFAAYEKALDKELGPEEPTASAHQAPAPEAPPAHDQPEIHQHMVPPNIGGPIKIRTDYKPKLGQQHKVVQESQICPRCGESIPVSEMDEHMRIELLDPKWKEQKLAQEAKLRDSNLLQEGTDVAKILTNFAGYRSDIFGSNETGIGRKISEEEAARQREQQHALWEQQNAAAMNDVQSSSASPNPPGTITATPVAFNNQIPNMYNGSAFDATTAAIRKAEDDPSVQQNDIKRQRLDEQPPSAVPGGQLGSPAAAGARGAWNPPPPLPTPSDSIHVVIQTIDYPEKPEWNLNGQTIELADLPLTMMISTVKERITSQLGIPYGKQKLSIQQTVMVNGKSLGFYGCTDGTVLQLGLKDRKK</sequence>
<evidence type="ECO:0000256" key="4">
    <source>
        <dbReference type="ARBA" id="ARBA00022737"/>
    </source>
</evidence>
<feature type="region of interest" description="Disordered" evidence="7">
    <location>
        <begin position="541"/>
        <end position="578"/>
    </location>
</feature>
<keyword evidence="3" id="KW-0747">Spliceosome</keyword>
<accession>A0A163KHN9</accession>
<evidence type="ECO:0000256" key="2">
    <source>
        <dbReference type="ARBA" id="ARBA00022664"/>
    </source>
</evidence>
<evidence type="ECO:0000259" key="9">
    <source>
        <dbReference type="PROSITE" id="PS50128"/>
    </source>
</evidence>
<dbReference type="GO" id="GO:0000381">
    <property type="term" value="P:regulation of alternative mRNA splicing, via spliceosome"/>
    <property type="evidence" value="ECO:0007669"/>
    <property type="project" value="TreeGrafter"/>
</dbReference>
<evidence type="ECO:0000256" key="3">
    <source>
        <dbReference type="ARBA" id="ARBA00022728"/>
    </source>
</evidence>
<dbReference type="FunCoup" id="A0A163KHN9">
    <property type="interactions" value="964"/>
</dbReference>
<dbReference type="Pfam" id="PF01805">
    <property type="entry name" value="Surp"/>
    <property type="match status" value="2"/>
</dbReference>
<dbReference type="InParanoid" id="A0A163KHN9"/>
<dbReference type="InterPro" id="IPR000626">
    <property type="entry name" value="Ubiquitin-like_dom"/>
</dbReference>
<dbReference type="OrthoDB" id="447637at2759"/>
<name>A0A163KHN9_ABSGL</name>
<evidence type="ECO:0000256" key="1">
    <source>
        <dbReference type="ARBA" id="ARBA00004123"/>
    </source>
</evidence>
<dbReference type="Gene3D" id="3.10.20.90">
    <property type="entry name" value="Phosphatidylinositol 3-kinase Catalytic Subunit, Chain A, domain 1"/>
    <property type="match status" value="1"/>
</dbReference>
<evidence type="ECO:0000259" key="8">
    <source>
        <dbReference type="PROSITE" id="PS50053"/>
    </source>
</evidence>
<dbReference type="PROSITE" id="PS50053">
    <property type="entry name" value="UBIQUITIN_2"/>
    <property type="match status" value="1"/>
</dbReference>
<dbReference type="SUPFAM" id="SSF109905">
    <property type="entry name" value="Surp module (SWAP domain)"/>
    <property type="match status" value="2"/>
</dbReference>
<dbReference type="SUPFAM" id="SSF54236">
    <property type="entry name" value="Ubiquitin-like"/>
    <property type="match status" value="1"/>
</dbReference>
<dbReference type="PANTHER" id="PTHR15316:SF1">
    <property type="entry name" value="SPLICING FACTOR 3A SUBUNIT 1"/>
    <property type="match status" value="1"/>
</dbReference>
<dbReference type="PANTHER" id="PTHR15316">
    <property type="entry name" value="SPLICEOSOME ASSOCIATED PROTEIN 114/SWAP SPLICING FACTOR-RELATED"/>
    <property type="match status" value="1"/>
</dbReference>
<dbReference type="SMART" id="SM00648">
    <property type="entry name" value="SWAP"/>
    <property type="match status" value="2"/>
</dbReference>
<evidence type="ECO:0000313" key="10">
    <source>
        <dbReference type="EMBL" id="SAM08043.1"/>
    </source>
</evidence>
<dbReference type="InterPro" id="IPR000061">
    <property type="entry name" value="Surp"/>
</dbReference>
<dbReference type="GO" id="GO:0045292">
    <property type="term" value="P:mRNA cis splicing, via spliceosome"/>
    <property type="evidence" value="ECO:0007669"/>
    <property type="project" value="InterPro"/>
</dbReference>
<gene>
    <name evidence="10" type="primary">ABSGL_13701.1 scaffold 14267</name>
</gene>
<organism evidence="10">
    <name type="scientific">Absidia glauca</name>
    <name type="common">Pin mould</name>
    <dbReference type="NCBI Taxonomy" id="4829"/>
    <lineage>
        <taxon>Eukaryota</taxon>
        <taxon>Fungi</taxon>
        <taxon>Fungi incertae sedis</taxon>
        <taxon>Mucoromycota</taxon>
        <taxon>Mucoromycotina</taxon>
        <taxon>Mucoromycetes</taxon>
        <taxon>Mucorales</taxon>
        <taxon>Cunninghamellaceae</taxon>
        <taxon>Absidia</taxon>
    </lineage>
</organism>
<dbReference type="CDD" id="cd01800">
    <property type="entry name" value="Ubl_SF3a120"/>
    <property type="match status" value="1"/>
</dbReference>
<keyword evidence="4" id="KW-0677">Repeat</keyword>
<keyword evidence="11" id="KW-1185">Reference proteome</keyword>
<feature type="domain" description="SURP motif" evidence="9">
    <location>
        <begin position="38"/>
        <end position="80"/>
    </location>
</feature>
<evidence type="ECO:0000256" key="5">
    <source>
        <dbReference type="ARBA" id="ARBA00023187"/>
    </source>
</evidence>
<reference evidence="10" key="1">
    <citation type="submission" date="2016-04" db="EMBL/GenBank/DDBJ databases">
        <authorList>
            <person name="Evans L.H."/>
            <person name="Alamgir A."/>
            <person name="Owens N."/>
            <person name="Weber N.D."/>
            <person name="Virtaneva K."/>
            <person name="Barbian K."/>
            <person name="Babar A."/>
            <person name="Rosenke K."/>
        </authorList>
    </citation>
    <scope>NUCLEOTIDE SEQUENCE [LARGE SCALE GENOMIC DNA]</scope>
    <source>
        <strain evidence="10">CBS 101.48</strain>
    </source>
</reference>
<evidence type="ECO:0008006" key="12">
    <source>
        <dbReference type="Google" id="ProtNLM"/>
    </source>
</evidence>
<dbReference type="STRING" id="4829.A0A163KHN9"/>
<protein>
    <recommendedName>
        <fullName evidence="12">Splicing factor 3A subunit 1</fullName>
    </recommendedName>
</protein>
<feature type="region of interest" description="Disordered" evidence="7">
    <location>
        <begin position="479"/>
        <end position="500"/>
    </location>
</feature>